<feature type="domain" description="Nucleoside phosphorylase" evidence="3">
    <location>
        <begin position="40"/>
        <end position="125"/>
    </location>
</feature>
<comment type="caution">
    <text evidence="4">The sequence shown here is derived from an EMBL/GenBank/DDBJ whole genome shotgun (WGS) entry which is preliminary data.</text>
</comment>
<keyword evidence="1" id="KW-0812">Transmembrane</keyword>
<feature type="non-terminal residue" evidence="4">
    <location>
        <position position="281"/>
    </location>
</feature>
<keyword evidence="1" id="KW-1133">Transmembrane helix</keyword>
<evidence type="ECO:0000259" key="3">
    <source>
        <dbReference type="Pfam" id="PF01048"/>
    </source>
</evidence>
<feature type="transmembrane region" description="Helical" evidence="1">
    <location>
        <begin position="260"/>
        <end position="277"/>
    </location>
</feature>
<dbReference type="SUPFAM" id="SSF53167">
    <property type="entry name" value="Purine and uridine phosphorylases"/>
    <property type="match status" value="1"/>
</dbReference>
<dbReference type="Pfam" id="PF01048">
    <property type="entry name" value="PNP_UDP_1"/>
    <property type="match status" value="1"/>
</dbReference>
<keyword evidence="2" id="KW-0732">Signal</keyword>
<dbReference type="GO" id="GO:0003824">
    <property type="term" value="F:catalytic activity"/>
    <property type="evidence" value="ECO:0007669"/>
    <property type="project" value="InterPro"/>
</dbReference>
<evidence type="ECO:0000313" key="5">
    <source>
        <dbReference type="Proteomes" id="UP000485058"/>
    </source>
</evidence>
<keyword evidence="1" id="KW-0472">Membrane</keyword>
<keyword evidence="5" id="KW-1185">Reference proteome</keyword>
<gene>
    <name evidence="4" type="ORF">HaLaN_09861</name>
</gene>
<organism evidence="4 5">
    <name type="scientific">Haematococcus lacustris</name>
    <name type="common">Green alga</name>
    <name type="synonym">Haematococcus pluvialis</name>
    <dbReference type="NCBI Taxonomy" id="44745"/>
    <lineage>
        <taxon>Eukaryota</taxon>
        <taxon>Viridiplantae</taxon>
        <taxon>Chlorophyta</taxon>
        <taxon>core chlorophytes</taxon>
        <taxon>Chlorophyceae</taxon>
        <taxon>CS clade</taxon>
        <taxon>Chlamydomonadales</taxon>
        <taxon>Haematococcaceae</taxon>
        <taxon>Haematococcus</taxon>
    </lineage>
</organism>
<dbReference type="EMBL" id="BLLF01000664">
    <property type="protein sequence ID" value="GFH13897.1"/>
    <property type="molecule type" value="Genomic_DNA"/>
</dbReference>
<evidence type="ECO:0000313" key="4">
    <source>
        <dbReference type="EMBL" id="GFH13897.1"/>
    </source>
</evidence>
<name>A0A699YUI9_HAELA</name>
<reference evidence="4 5" key="1">
    <citation type="submission" date="2020-02" db="EMBL/GenBank/DDBJ databases">
        <title>Draft genome sequence of Haematococcus lacustris strain NIES-144.</title>
        <authorList>
            <person name="Morimoto D."/>
            <person name="Nakagawa S."/>
            <person name="Yoshida T."/>
            <person name="Sawayama S."/>
        </authorList>
    </citation>
    <scope>NUCLEOTIDE SEQUENCE [LARGE SCALE GENOMIC DNA]</scope>
    <source>
        <strain evidence="4 5">NIES-144</strain>
    </source>
</reference>
<sequence>MSSLMLPVLALAFAAITSASVTIAPIARVDVGLFSAYNAEYNTQILQLTGYKVNYTVGGRVYTTMTAQAMALLFQPKYMLLSGIAGGIDPDLRIGDVVIPRTWFNPQLQKFIRPLHDENDNLTNYFADSGLDFPDKFYTEPGKTPGDFAMTLPSPATCQLPAPSAALLANVTANPALTVSSGFAVPIEVELLVNKSDTFKTPTPPTAFHLPVSSTILATAARVLRNITLENNAGYASLPYIPTARITQRGMSSNSIRSRWVWLVMLGVFLICIPVIPSKWS</sequence>
<dbReference type="AlphaFoldDB" id="A0A699YUI9"/>
<feature type="chain" id="PRO_5025590543" evidence="2">
    <location>
        <begin position="20"/>
        <end position="281"/>
    </location>
</feature>
<proteinExistence type="predicted"/>
<feature type="signal peptide" evidence="2">
    <location>
        <begin position="1"/>
        <end position="19"/>
    </location>
</feature>
<dbReference type="InterPro" id="IPR035994">
    <property type="entry name" value="Nucleoside_phosphorylase_sf"/>
</dbReference>
<dbReference type="Proteomes" id="UP000485058">
    <property type="component" value="Unassembled WGS sequence"/>
</dbReference>
<protein>
    <submittedName>
        <fullName evidence="4">Phosphorylase</fullName>
    </submittedName>
</protein>
<dbReference type="Gene3D" id="3.40.50.1580">
    <property type="entry name" value="Nucleoside phosphorylase domain"/>
    <property type="match status" value="1"/>
</dbReference>
<evidence type="ECO:0000256" key="1">
    <source>
        <dbReference type="SAM" id="Phobius"/>
    </source>
</evidence>
<evidence type="ECO:0000256" key="2">
    <source>
        <dbReference type="SAM" id="SignalP"/>
    </source>
</evidence>
<dbReference type="GO" id="GO:0009116">
    <property type="term" value="P:nucleoside metabolic process"/>
    <property type="evidence" value="ECO:0007669"/>
    <property type="project" value="InterPro"/>
</dbReference>
<dbReference type="InterPro" id="IPR000845">
    <property type="entry name" value="Nucleoside_phosphorylase_d"/>
</dbReference>
<accession>A0A699YUI9</accession>